<dbReference type="GO" id="GO:0000976">
    <property type="term" value="F:transcription cis-regulatory region binding"/>
    <property type="evidence" value="ECO:0007669"/>
    <property type="project" value="TreeGrafter"/>
</dbReference>
<reference evidence="4 5" key="1">
    <citation type="submission" date="2016-11" db="EMBL/GenBank/DDBJ databases">
        <authorList>
            <person name="Jaros S."/>
            <person name="Januszkiewicz K."/>
            <person name="Wedrychowicz H."/>
        </authorList>
    </citation>
    <scope>NUCLEOTIDE SEQUENCE [LARGE SCALE GENOMIC DNA]</scope>
    <source>
        <strain evidence="4 5">CECT 7868</strain>
    </source>
</reference>
<dbReference type="Pfam" id="PF14246">
    <property type="entry name" value="TetR_C_7"/>
    <property type="match status" value="1"/>
</dbReference>
<accession>A0A1M6EE32</accession>
<dbReference type="InterPro" id="IPR050109">
    <property type="entry name" value="HTH-type_TetR-like_transc_reg"/>
</dbReference>
<dbReference type="InterPro" id="IPR039536">
    <property type="entry name" value="TetR_C_Proteobacteria"/>
</dbReference>
<dbReference type="Gene3D" id="1.10.357.10">
    <property type="entry name" value="Tetracycline Repressor, domain 2"/>
    <property type="match status" value="1"/>
</dbReference>
<dbReference type="Pfam" id="PF00440">
    <property type="entry name" value="TetR_N"/>
    <property type="match status" value="1"/>
</dbReference>
<evidence type="ECO:0000256" key="1">
    <source>
        <dbReference type="ARBA" id="ARBA00023125"/>
    </source>
</evidence>
<dbReference type="EMBL" id="FQXZ01000049">
    <property type="protein sequence ID" value="SHI83639.1"/>
    <property type="molecule type" value="Genomic_DNA"/>
</dbReference>
<dbReference type="PANTHER" id="PTHR30055">
    <property type="entry name" value="HTH-TYPE TRANSCRIPTIONAL REGULATOR RUTR"/>
    <property type="match status" value="1"/>
</dbReference>
<dbReference type="SUPFAM" id="SSF46689">
    <property type="entry name" value="Homeodomain-like"/>
    <property type="match status" value="1"/>
</dbReference>
<evidence type="ECO:0000313" key="5">
    <source>
        <dbReference type="Proteomes" id="UP000184608"/>
    </source>
</evidence>
<evidence type="ECO:0000313" key="4">
    <source>
        <dbReference type="EMBL" id="SHI83639.1"/>
    </source>
</evidence>
<dbReference type="InterPro" id="IPR001647">
    <property type="entry name" value="HTH_TetR"/>
</dbReference>
<dbReference type="InterPro" id="IPR009057">
    <property type="entry name" value="Homeodomain-like_sf"/>
</dbReference>
<feature type="DNA-binding region" description="H-T-H motif" evidence="2">
    <location>
        <begin position="44"/>
        <end position="63"/>
    </location>
</feature>
<sequence length="214" mass="23751">MSVKNCTKRAPKGRPRADEVQARAEKLLDVATEVFLESGFERAKVADIVRRAGASKSSIYSRYPTKKALFEAVISRKITQLDQQMADSLSSSQSIPVMLKSFGLSLFETVFSLELRSLFKVVISEASSFPELAENFWQAGPKYTVYALAAVLSDNQDFTADNSVQAADFFISMCIGTPLLKANLRPDFIFSEEEIHTRLNHAIDIFTSVYTSVG</sequence>
<dbReference type="PRINTS" id="PR00455">
    <property type="entry name" value="HTHTETR"/>
</dbReference>
<dbReference type="PROSITE" id="PS50977">
    <property type="entry name" value="HTH_TETR_2"/>
    <property type="match status" value="1"/>
</dbReference>
<protein>
    <submittedName>
        <fullName evidence="4">Putative HTH-type transcriptional regulator YvdT</fullName>
    </submittedName>
</protein>
<keyword evidence="1 2" id="KW-0238">DNA-binding</keyword>
<dbReference type="RefSeq" id="WP_073606031.1">
    <property type="nucleotide sequence ID" value="NZ_FQXZ01000049.1"/>
</dbReference>
<proteinExistence type="predicted"/>
<dbReference type="GO" id="GO:0003700">
    <property type="term" value="F:DNA-binding transcription factor activity"/>
    <property type="evidence" value="ECO:0007669"/>
    <property type="project" value="TreeGrafter"/>
</dbReference>
<evidence type="ECO:0000259" key="3">
    <source>
        <dbReference type="PROSITE" id="PS50977"/>
    </source>
</evidence>
<evidence type="ECO:0000256" key="2">
    <source>
        <dbReference type="PROSITE-ProRule" id="PRU00335"/>
    </source>
</evidence>
<gene>
    <name evidence="4" type="primary">yvdT</name>
    <name evidence="4" type="ORF">VA7868_04438</name>
</gene>
<feature type="domain" description="HTH tetR-type" evidence="3">
    <location>
        <begin position="21"/>
        <end position="81"/>
    </location>
</feature>
<dbReference type="Proteomes" id="UP000184608">
    <property type="component" value="Unassembled WGS sequence"/>
</dbReference>
<dbReference type="PANTHER" id="PTHR30055:SF146">
    <property type="entry name" value="HTH-TYPE TRANSCRIPTIONAL DUAL REGULATOR CECR"/>
    <property type="match status" value="1"/>
</dbReference>
<organism evidence="4 5">
    <name type="scientific">Vibrio aerogenes CECT 7868</name>
    <dbReference type="NCBI Taxonomy" id="1216006"/>
    <lineage>
        <taxon>Bacteria</taxon>
        <taxon>Pseudomonadati</taxon>
        <taxon>Pseudomonadota</taxon>
        <taxon>Gammaproteobacteria</taxon>
        <taxon>Vibrionales</taxon>
        <taxon>Vibrionaceae</taxon>
        <taxon>Vibrio</taxon>
    </lineage>
</organism>
<dbReference type="STRING" id="1216006.VA7868_04438"/>
<dbReference type="AlphaFoldDB" id="A0A1M6EE32"/>
<keyword evidence="5" id="KW-1185">Reference proteome</keyword>
<dbReference type="OrthoDB" id="8535430at2"/>
<name>A0A1M6EE32_9VIBR</name>